<dbReference type="EMBL" id="JAPMOS010000284">
    <property type="protein sequence ID" value="KAJ4453294.1"/>
    <property type="molecule type" value="Genomic_DNA"/>
</dbReference>
<accession>A0ABQ8U244</accession>
<feature type="compositionally biased region" description="Low complexity" evidence="1">
    <location>
        <begin position="221"/>
        <end position="230"/>
    </location>
</feature>
<name>A0ABQ8U244_9EUKA</name>
<gene>
    <name evidence="2" type="ORF">PAPYR_12269</name>
</gene>
<reference evidence="2" key="1">
    <citation type="journal article" date="2022" name="bioRxiv">
        <title>Genomics of Preaxostyla Flagellates Illuminates Evolutionary Transitions and the Path Towards Mitochondrial Loss.</title>
        <authorList>
            <person name="Novak L.V.F."/>
            <person name="Treitli S.C."/>
            <person name="Pyrih J."/>
            <person name="Halakuc P."/>
            <person name="Pipaliya S.V."/>
            <person name="Vacek V."/>
            <person name="Brzon O."/>
            <person name="Soukal P."/>
            <person name="Eme L."/>
            <person name="Dacks J.B."/>
            <person name="Karnkowska A."/>
            <person name="Elias M."/>
            <person name="Hampl V."/>
        </authorList>
    </citation>
    <scope>NUCLEOTIDE SEQUENCE</scope>
    <source>
        <strain evidence="2">RCP-MX</strain>
    </source>
</reference>
<evidence type="ECO:0000256" key="1">
    <source>
        <dbReference type="SAM" id="MobiDB-lite"/>
    </source>
</evidence>
<organism evidence="2 3">
    <name type="scientific">Paratrimastix pyriformis</name>
    <dbReference type="NCBI Taxonomy" id="342808"/>
    <lineage>
        <taxon>Eukaryota</taxon>
        <taxon>Metamonada</taxon>
        <taxon>Preaxostyla</taxon>
        <taxon>Paratrimastigidae</taxon>
        <taxon>Paratrimastix</taxon>
    </lineage>
</organism>
<protein>
    <submittedName>
        <fullName evidence="2">Uncharacterized protein</fullName>
    </submittedName>
</protein>
<proteinExistence type="predicted"/>
<sequence>MEPIRKKTAKSVLLCFSPQSWVIFCRASLNGQPLRLVQLPLPASVSGWAAALCELFGLAFDPTIPITFTWQGHECVLEEGQLNDAVDEPMLFLNVTAPAGIEKLEPAPATSAAFEAAFLAGEIYARRAFGQFPPAGIMMYLPKEDWGAAQGVTRFLGNCSLGIFRVGDPKKFCLDLVDHGARPRRMIDFDRHPDSDSSSAKEMDYGVAPSSACRSQGRLSPLATPTATATAPPPAPLETPAAPLETPAAPLETPATPLETPATPLETPATPLETPAARLDAASDASSCSSRSSRPSRARVGRGTMRFILNNGVVEPTRTRSGQS</sequence>
<feature type="compositionally biased region" description="Basic and acidic residues" evidence="1">
    <location>
        <begin position="186"/>
        <end position="204"/>
    </location>
</feature>
<feature type="region of interest" description="Disordered" evidence="1">
    <location>
        <begin position="186"/>
        <end position="324"/>
    </location>
</feature>
<evidence type="ECO:0000313" key="3">
    <source>
        <dbReference type="Proteomes" id="UP001141327"/>
    </source>
</evidence>
<keyword evidence="3" id="KW-1185">Reference proteome</keyword>
<dbReference type="Proteomes" id="UP001141327">
    <property type="component" value="Unassembled WGS sequence"/>
</dbReference>
<feature type="compositionally biased region" description="Low complexity" evidence="1">
    <location>
        <begin position="238"/>
        <end position="293"/>
    </location>
</feature>
<evidence type="ECO:0000313" key="2">
    <source>
        <dbReference type="EMBL" id="KAJ4453294.1"/>
    </source>
</evidence>
<comment type="caution">
    <text evidence="2">The sequence shown here is derived from an EMBL/GenBank/DDBJ whole genome shotgun (WGS) entry which is preliminary data.</text>
</comment>